<reference evidence="1 2" key="1">
    <citation type="journal article" date="2011" name="J. Bacteriol.">
        <title>Draft genome sequence of Sporolactobacillus inulinus strain CASD, an efficient D-lactic acid-producing bacterium with high-concentration lactate tolerance capability.</title>
        <authorList>
            <person name="Yu B."/>
            <person name="Su F."/>
            <person name="Wang L."/>
            <person name="Xu K."/>
            <person name="Zhao B."/>
            <person name="Xu P."/>
        </authorList>
    </citation>
    <scope>NUCLEOTIDE SEQUENCE [LARGE SCALE GENOMIC DNA]</scope>
    <source>
        <strain evidence="1 2">CASD</strain>
    </source>
</reference>
<dbReference type="STRING" id="1069536.SINU_06335"/>
<proteinExistence type="predicted"/>
<dbReference type="InterPro" id="IPR047175">
    <property type="entry name" value="CotS-like"/>
</dbReference>
<sequence length="318" mass="37085">MEMPDVRKTAAYYYDLDDLNAPVMLYFQPLNRFYHQNLQQLARVADFLSEKADFPVSRIMVNRDGGYETKMNGRSWVLMSRPELEPRQQRRSSADLLGELHARTIGANLQAFPESPAASRREKLSGRLDALQGYYDRCRSEEDPSSFERTFIELFPYFSCCAENAVQMYADDAIDYPNQEQLCVGHYRYSIGEQEMTEDPSQWVIDDRSRDLAEAMRLFAWRGAGDADVVANAFLDAYEARFPLSEPVIERMVGRLLYPLAFIECCERYFANQGDDQRMLELQLRRCGEKIKERERVLKGVIDRYEGRMHAPEWLIRP</sequence>
<dbReference type="SUPFAM" id="SSF56112">
    <property type="entry name" value="Protein kinase-like (PK-like)"/>
    <property type="match status" value="1"/>
</dbReference>
<dbReference type="PANTHER" id="PTHR39179:SF2">
    <property type="entry name" value="ENDOSPORE COAT-ASSOCIATED PROTEIN YUTH"/>
    <property type="match status" value="1"/>
</dbReference>
<comment type="caution">
    <text evidence="1">The sequence shown here is derived from an EMBL/GenBank/DDBJ whole genome shotgun (WGS) entry which is preliminary data.</text>
</comment>
<evidence type="ECO:0000313" key="2">
    <source>
        <dbReference type="Proteomes" id="UP000035553"/>
    </source>
</evidence>
<protein>
    <recommendedName>
        <fullName evidence="3">Spore coat protein YutH</fullName>
    </recommendedName>
</protein>
<name>A0A0U1QPQ1_9BACL</name>
<evidence type="ECO:0008006" key="3">
    <source>
        <dbReference type="Google" id="ProtNLM"/>
    </source>
</evidence>
<keyword evidence="2" id="KW-1185">Reference proteome</keyword>
<dbReference type="GO" id="GO:0042601">
    <property type="term" value="C:endospore-forming forespore"/>
    <property type="evidence" value="ECO:0007669"/>
    <property type="project" value="TreeGrafter"/>
</dbReference>
<gene>
    <name evidence="1" type="ORF">SINU_06335</name>
</gene>
<dbReference type="Gene3D" id="3.90.1200.10">
    <property type="match status" value="1"/>
</dbReference>
<evidence type="ECO:0000313" key="1">
    <source>
        <dbReference type="EMBL" id="KLI02770.1"/>
    </source>
</evidence>
<organism evidence="1 2">
    <name type="scientific">Sporolactobacillus inulinus CASD</name>
    <dbReference type="NCBI Taxonomy" id="1069536"/>
    <lineage>
        <taxon>Bacteria</taxon>
        <taxon>Bacillati</taxon>
        <taxon>Bacillota</taxon>
        <taxon>Bacilli</taxon>
        <taxon>Bacillales</taxon>
        <taxon>Sporolactobacillaceae</taxon>
        <taxon>Sporolactobacillus</taxon>
    </lineage>
</organism>
<dbReference type="PANTHER" id="PTHR39179">
    <property type="entry name" value="SPORE COAT PROTEIN I"/>
    <property type="match status" value="1"/>
</dbReference>
<accession>A0A0U1QPQ1</accession>
<dbReference type="InterPro" id="IPR011009">
    <property type="entry name" value="Kinase-like_dom_sf"/>
</dbReference>
<dbReference type="EMBL" id="AFVQ02000079">
    <property type="protein sequence ID" value="KLI02770.1"/>
    <property type="molecule type" value="Genomic_DNA"/>
</dbReference>
<dbReference type="Proteomes" id="UP000035553">
    <property type="component" value="Unassembled WGS sequence"/>
</dbReference>
<dbReference type="AlphaFoldDB" id="A0A0U1QPQ1"/>